<evidence type="ECO:0000256" key="1">
    <source>
        <dbReference type="SAM" id="Coils"/>
    </source>
</evidence>
<dbReference type="SMR" id="A0A194VQF8"/>
<dbReference type="PROSITE" id="PS50908">
    <property type="entry name" value="RWD"/>
    <property type="match status" value="1"/>
</dbReference>
<dbReference type="SUPFAM" id="SSF54495">
    <property type="entry name" value="UBC-like"/>
    <property type="match status" value="1"/>
</dbReference>
<feature type="compositionally biased region" description="Basic and acidic residues" evidence="2">
    <location>
        <begin position="220"/>
        <end position="229"/>
    </location>
</feature>
<gene>
    <name evidence="4" type="ORF">VM1G_01722</name>
</gene>
<organism evidence="4 5">
    <name type="scientific">Cytospora mali</name>
    <name type="common">Apple Valsa canker fungus</name>
    <name type="synonym">Valsa mali</name>
    <dbReference type="NCBI Taxonomy" id="578113"/>
    <lineage>
        <taxon>Eukaryota</taxon>
        <taxon>Fungi</taxon>
        <taxon>Dikarya</taxon>
        <taxon>Ascomycota</taxon>
        <taxon>Pezizomycotina</taxon>
        <taxon>Sordariomycetes</taxon>
        <taxon>Sordariomycetidae</taxon>
        <taxon>Diaporthales</taxon>
        <taxon>Cytosporaceae</taxon>
        <taxon>Cytospora</taxon>
    </lineage>
</organism>
<feature type="coiled-coil region" evidence="1">
    <location>
        <begin position="109"/>
        <end position="185"/>
    </location>
</feature>
<dbReference type="OrthoDB" id="277175at2759"/>
<dbReference type="SMART" id="SM00591">
    <property type="entry name" value="RWD"/>
    <property type="match status" value="1"/>
</dbReference>
<sequence>MGREEQIEEREVLDSIFPEEITDISDTEYRIQIALDILDDEENEPPVMVLTVRYPEDYPDKAPHLDLSADDGENKHPLFSIADDKEELLKSLEPVIEENMGMAMVFTLVTTLKEEAEQLVVKRREAAAKVHEERVLEAERKENEKFHGTMVNRETFLKWRENFIKEMEEQRQKEEEERLAEMKKARVKEPVKMSGRQLWESGLAKGEEAEEGEDDIPAEELEKLKVSTS</sequence>
<dbReference type="Gene3D" id="3.10.110.10">
    <property type="entry name" value="Ubiquitin Conjugating Enzyme"/>
    <property type="match status" value="1"/>
</dbReference>
<dbReference type="Proteomes" id="UP000078559">
    <property type="component" value="Chromosome 2"/>
</dbReference>
<evidence type="ECO:0000256" key="2">
    <source>
        <dbReference type="SAM" id="MobiDB-lite"/>
    </source>
</evidence>
<evidence type="ECO:0000313" key="4">
    <source>
        <dbReference type="EMBL" id="KUI66424.1"/>
    </source>
</evidence>
<feature type="compositionally biased region" description="Acidic residues" evidence="2">
    <location>
        <begin position="208"/>
        <end position="219"/>
    </location>
</feature>
<dbReference type="Pfam" id="PF05773">
    <property type="entry name" value="RWD"/>
    <property type="match status" value="1"/>
</dbReference>
<evidence type="ECO:0000313" key="5">
    <source>
        <dbReference type="Proteomes" id="UP000078559"/>
    </source>
</evidence>
<dbReference type="EMBL" id="CM003099">
    <property type="protein sequence ID" value="KUI66424.1"/>
    <property type="molecule type" value="Genomic_DNA"/>
</dbReference>
<dbReference type="InterPro" id="IPR016135">
    <property type="entry name" value="UBQ-conjugating_enzyme/RWD"/>
</dbReference>
<reference evidence="4" key="1">
    <citation type="submission" date="2014-12" db="EMBL/GenBank/DDBJ databases">
        <title>Genome Sequence of Valsa Canker Pathogens Uncovers a Specific Adaption of Colonization on Woody Bark.</title>
        <authorList>
            <person name="Yin Z."/>
            <person name="Liu H."/>
            <person name="Gao X."/>
            <person name="Li Z."/>
            <person name="Song N."/>
            <person name="Ke X."/>
            <person name="Dai Q."/>
            <person name="Wu Y."/>
            <person name="Sun Y."/>
            <person name="Xu J.-R."/>
            <person name="Kang Z.K."/>
            <person name="Wang L."/>
            <person name="Huang L."/>
        </authorList>
    </citation>
    <scope>NUCLEOTIDE SEQUENCE [LARGE SCALE GENOMIC DNA]</scope>
    <source>
        <strain evidence="4">03-8</strain>
    </source>
</reference>
<feature type="region of interest" description="Disordered" evidence="2">
    <location>
        <begin position="197"/>
        <end position="229"/>
    </location>
</feature>
<dbReference type="InterPro" id="IPR006575">
    <property type="entry name" value="RWD_dom"/>
</dbReference>
<proteinExistence type="predicted"/>
<evidence type="ECO:0000259" key="3">
    <source>
        <dbReference type="PROSITE" id="PS50908"/>
    </source>
</evidence>
<keyword evidence="1" id="KW-0175">Coiled coil</keyword>
<dbReference type="FunFam" id="3.10.110.10:FF:000075">
    <property type="entry name" value="RWD domain-containing protein (Gir2)"/>
    <property type="match status" value="1"/>
</dbReference>
<accession>A0A194VQF8</accession>
<dbReference type="PANTHER" id="PTHR12292">
    <property type="entry name" value="RWD DOMAIN-CONTAINING PROTEIN"/>
    <property type="match status" value="1"/>
</dbReference>
<keyword evidence="5" id="KW-1185">Reference proteome</keyword>
<dbReference type="CDD" id="cd23823">
    <property type="entry name" value="RWD_GCN2"/>
    <property type="match status" value="1"/>
</dbReference>
<protein>
    <recommendedName>
        <fullName evidence="3">RWD domain-containing protein</fullName>
    </recommendedName>
</protein>
<name>A0A194VQF8_CYTMA</name>
<dbReference type="InterPro" id="IPR040213">
    <property type="entry name" value="GIR2-like"/>
</dbReference>
<feature type="domain" description="RWD" evidence="3">
    <location>
        <begin position="8"/>
        <end position="119"/>
    </location>
</feature>
<dbReference type="AlphaFoldDB" id="A0A194VQF8"/>